<dbReference type="AlphaFoldDB" id="A0A7G3G615"/>
<dbReference type="Proteomes" id="UP000515917">
    <property type="component" value="Chromosome"/>
</dbReference>
<name>A0A7G3G615_9NEIS</name>
<sequence length="196" mass="21713">MHKMIELPAGGSAARNPDLDWSQVRETMLMLGIAVAQVKHAVAESNASLNALAFSFADTHDRIESLRNDLLAQASTLPAELELDTKIAEIGQRNMQAVIAFQFYDRLSQRLDHVCGTISGLAELVSDRNRLYVPSEWMALQDRIRSQYSMEQEKKLFDDILNGMDIRQALSLAASMVPVQSDQSTGPESGILSCFN</sequence>
<evidence type="ECO:0000313" key="1">
    <source>
        <dbReference type="EMBL" id="QBC42727.1"/>
    </source>
</evidence>
<dbReference type="KEGG" id="ifl:C1H71_03600"/>
<accession>A0A7G3G615</accession>
<evidence type="ECO:0008006" key="3">
    <source>
        <dbReference type="Google" id="ProtNLM"/>
    </source>
</evidence>
<organism evidence="1 2">
    <name type="scientific">Iodobacter fluviatilis</name>
    <dbReference type="NCBI Taxonomy" id="537"/>
    <lineage>
        <taxon>Bacteria</taxon>
        <taxon>Pseudomonadati</taxon>
        <taxon>Pseudomonadota</taxon>
        <taxon>Betaproteobacteria</taxon>
        <taxon>Neisseriales</taxon>
        <taxon>Chitinibacteraceae</taxon>
        <taxon>Iodobacter</taxon>
    </lineage>
</organism>
<gene>
    <name evidence="1" type="ORF">C1H71_03600</name>
</gene>
<protein>
    <recommendedName>
        <fullName evidence="3">Chemotaxis protein</fullName>
    </recommendedName>
</protein>
<reference evidence="1 2" key="1">
    <citation type="submission" date="2018-01" db="EMBL/GenBank/DDBJ databases">
        <title>Genome sequence of Iodobacter sp. strain PCH194 isolated from Indian Trans-Himalaya.</title>
        <authorList>
            <person name="Kumar V."/>
            <person name="Thakur V."/>
            <person name="Kumar S."/>
            <person name="Singh D."/>
        </authorList>
    </citation>
    <scope>NUCLEOTIDE SEQUENCE [LARGE SCALE GENOMIC DNA]</scope>
    <source>
        <strain evidence="1 2">PCH194</strain>
    </source>
</reference>
<evidence type="ECO:0000313" key="2">
    <source>
        <dbReference type="Proteomes" id="UP000515917"/>
    </source>
</evidence>
<keyword evidence="2" id="KW-1185">Reference proteome</keyword>
<proteinExistence type="predicted"/>
<dbReference type="EMBL" id="CP025781">
    <property type="protein sequence ID" value="QBC42727.1"/>
    <property type="molecule type" value="Genomic_DNA"/>
</dbReference>